<name>A0A7W6NBY7_9HYPH</name>
<protein>
    <submittedName>
        <fullName evidence="1">Uncharacterized protein</fullName>
    </submittedName>
</protein>
<gene>
    <name evidence="1" type="ORF">GGR20_002155</name>
</gene>
<evidence type="ECO:0000313" key="1">
    <source>
        <dbReference type="EMBL" id="MBB4052512.1"/>
    </source>
</evidence>
<sequence length="403" mass="43905">MGPVKFSATIFGREVKILREEDWLQVLQIDGRRLLSGGIISIDLIDQIKNVPYALGWVGLGGSGCPSSPFILSFPKKAEARLDEPDHTGCSGIEIIHSSDNVVFYEEGLVGDVLRTWTWTPELGFSQFARVAGPTDGIGWDELRSHALSHPKEILEGAEFFNIVAMLLDEKLASYADTTRGIGTIEYRAGLAIATSCMQGIGRACELGAQITVADINARALFIAFKRADQPLEIFPLESEWTDPARSELESWAAELFPLFSSNRPDPFDHGGETILPRSTSPSSQMEEEVLRVFDLITIAGALKSRGVDAGLAKEIQKALMDAGAHMVLPVDAKVAMLFSPSSVDNVVPHLVELFWPGSQTANYAVALADDGTYRTPVREDGVVDGLAADGKVSRVHRIELRR</sequence>
<keyword evidence="2" id="KW-1185">Reference proteome</keyword>
<dbReference type="AlphaFoldDB" id="A0A7W6NBY7"/>
<organism evidence="1 2">
    <name type="scientific">Devosia subaequoris</name>
    <dbReference type="NCBI Taxonomy" id="395930"/>
    <lineage>
        <taxon>Bacteria</taxon>
        <taxon>Pseudomonadati</taxon>
        <taxon>Pseudomonadota</taxon>
        <taxon>Alphaproteobacteria</taxon>
        <taxon>Hyphomicrobiales</taxon>
        <taxon>Devosiaceae</taxon>
        <taxon>Devosia</taxon>
    </lineage>
</organism>
<dbReference type="Proteomes" id="UP000547011">
    <property type="component" value="Unassembled WGS sequence"/>
</dbReference>
<evidence type="ECO:0000313" key="2">
    <source>
        <dbReference type="Proteomes" id="UP000547011"/>
    </source>
</evidence>
<proteinExistence type="predicted"/>
<comment type="caution">
    <text evidence="1">The sequence shown here is derived from an EMBL/GenBank/DDBJ whole genome shotgun (WGS) entry which is preliminary data.</text>
</comment>
<dbReference type="RefSeq" id="WP_183311208.1">
    <property type="nucleotide sequence ID" value="NZ_JACIEW010000004.1"/>
</dbReference>
<dbReference type="EMBL" id="JACIEW010000004">
    <property type="protein sequence ID" value="MBB4052512.1"/>
    <property type="molecule type" value="Genomic_DNA"/>
</dbReference>
<reference evidence="1 2" key="1">
    <citation type="submission" date="2020-08" db="EMBL/GenBank/DDBJ databases">
        <title>Genomic Encyclopedia of Type Strains, Phase IV (KMG-IV): sequencing the most valuable type-strain genomes for metagenomic binning, comparative biology and taxonomic classification.</title>
        <authorList>
            <person name="Goeker M."/>
        </authorList>
    </citation>
    <scope>NUCLEOTIDE SEQUENCE [LARGE SCALE GENOMIC DNA]</scope>
    <source>
        <strain evidence="1 2">DSM 23447</strain>
    </source>
</reference>
<accession>A0A7W6NBY7</accession>